<dbReference type="EMBL" id="CYZH01000010">
    <property type="protein sequence ID" value="CUO50799.1"/>
    <property type="molecule type" value="Genomic_DNA"/>
</dbReference>
<dbReference type="AlphaFoldDB" id="A0A174FQ99"/>
<organism evidence="1 2">
    <name type="scientific">Bacteroides finegoldii</name>
    <dbReference type="NCBI Taxonomy" id="338188"/>
    <lineage>
        <taxon>Bacteria</taxon>
        <taxon>Pseudomonadati</taxon>
        <taxon>Bacteroidota</taxon>
        <taxon>Bacteroidia</taxon>
        <taxon>Bacteroidales</taxon>
        <taxon>Bacteroidaceae</taxon>
        <taxon>Bacteroides</taxon>
    </lineage>
</organism>
<dbReference type="STRING" id="338188.ERS852397_02187"/>
<reference evidence="1 2" key="1">
    <citation type="submission" date="2015-09" db="EMBL/GenBank/DDBJ databases">
        <authorList>
            <consortium name="Pathogen Informatics"/>
        </authorList>
    </citation>
    <scope>NUCLEOTIDE SEQUENCE [LARGE SCALE GENOMIC DNA]</scope>
    <source>
        <strain evidence="1 2">2789STDY5608840</strain>
    </source>
</reference>
<evidence type="ECO:0000313" key="2">
    <source>
        <dbReference type="Proteomes" id="UP000095517"/>
    </source>
</evidence>
<name>A0A174FQ99_9BACE</name>
<sequence>MNNENENTNLCNFEGGGTKSVPNYVFLVLILLEVWQSYL</sequence>
<dbReference type="Proteomes" id="UP000095517">
    <property type="component" value="Unassembled WGS sequence"/>
</dbReference>
<accession>A0A174FQ99</accession>
<protein>
    <submittedName>
        <fullName evidence="1">Uncharacterized protein</fullName>
    </submittedName>
</protein>
<evidence type="ECO:0000313" key="1">
    <source>
        <dbReference type="EMBL" id="CUO50799.1"/>
    </source>
</evidence>
<proteinExistence type="predicted"/>
<gene>
    <name evidence="1" type="ORF">ERS852397_02187</name>
</gene>